<protein>
    <submittedName>
        <fullName evidence="1">Uncharacterized protein</fullName>
    </submittedName>
</protein>
<proteinExistence type="predicted"/>
<dbReference type="EMBL" id="JAFBEC010000009">
    <property type="protein sequence ID" value="MBM7634038.1"/>
    <property type="molecule type" value="Genomic_DNA"/>
</dbReference>
<gene>
    <name evidence="1" type="ORF">JOD17_003138</name>
</gene>
<name>A0ABS2PF35_9BACL</name>
<accession>A0ABS2PF35</accession>
<keyword evidence="2" id="KW-1185">Reference proteome</keyword>
<dbReference type="Proteomes" id="UP000741863">
    <property type="component" value="Unassembled WGS sequence"/>
</dbReference>
<dbReference type="RefSeq" id="WP_204698784.1">
    <property type="nucleotide sequence ID" value="NZ_JAFBEC010000009.1"/>
</dbReference>
<sequence>MNKIYCFSNVVGGGDGVAYALADDGTVLGSHWCSHESYVSHDLGVESGTRPDRHKTYKEHFPDGYEMEFISASEVTKHEGLQEAFRLNQLQAQEAAE</sequence>
<comment type="caution">
    <text evidence="1">The sequence shown here is derived from an EMBL/GenBank/DDBJ whole genome shotgun (WGS) entry which is preliminary data.</text>
</comment>
<evidence type="ECO:0000313" key="1">
    <source>
        <dbReference type="EMBL" id="MBM7634038.1"/>
    </source>
</evidence>
<organism evidence="1 2">
    <name type="scientific">Geomicrobium sediminis</name>
    <dbReference type="NCBI Taxonomy" id="1347788"/>
    <lineage>
        <taxon>Bacteria</taxon>
        <taxon>Bacillati</taxon>
        <taxon>Bacillota</taxon>
        <taxon>Bacilli</taxon>
        <taxon>Bacillales</taxon>
        <taxon>Geomicrobium</taxon>
    </lineage>
</organism>
<reference evidence="1 2" key="1">
    <citation type="submission" date="2021-01" db="EMBL/GenBank/DDBJ databases">
        <title>Genomic Encyclopedia of Type Strains, Phase IV (KMG-IV): sequencing the most valuable type-strain genomes for metagenomic binning, comparative biology and taxonomic classification.</title>
        <authorList>
            <person name="Goeker M."/>
        </authorList>
    </citation>
    <scope>NUCLEOTIDE SEQUENCE [LARGE SCALE GENOMIC DNA]</scope>
    <source>
        <strain evidence="1 2">DSM 25540</strain>
    </source>
</reference>
<evidence type="ECO:0000313" key="2">
    <source>
        <dbReference type="Proteomes" id="UP000741863"/>
    </source>
</evidence>